<evidence type="ECO:0000256" key="1">
    <source>
        <dbReference type="ARBA" id="ARBA00010122"/>
    </source>
</evidence>
<dbReference type="GO" id="GO:0009089">
    <property type="term" value="P:lysine biosynthetic process via diaminopimelate"/>
    <property type="evidence" value="ECO:0007669"/>
    <property type="project" value="InterPro"/>
</dbReference>
<dbReference type="Pfam" id="PF00696">
    <property type="entry name" value="AA_kinase"/>
    <property type="match status" value="1"/>
</dbReference>
<reference evidence="8 9" key="1">
    <citation type="journal article" date="2019" name="Nat. Ecol. Evol.">
        <title>Megaphylogeny resolves global patterns of mushroom evolution.</title>
        <authorList>
            <person name="Varga T."/>
            <person name="Krizsan K."/>
            <person name="Foldi C."/>
            <person name="Dima B."/>
            <person name="Sanchez-Garcia M."/>
            <person name="Sanchez-Ramirez S."/>
            <person name="Szollosi G.J."/>
            <person name="Szarkandi J.G."/>
            <person name="Papp V."/>
            <person name="Albert L."/>
            <person name="Andreopoulos W."/>
            <person name="Angelini C."/>
            <person name="Antonin V."/>
            <person name="Barry K.W."/>
            <person name="Bougher N.L."/>
            <person name="Buchanan P."/>
            <person name="Buyck B."/>
            <person name="Bense V."/>
            <person name="Catcheside P."/>
            <person name="Chovatia M."/>
            <person name="Cooper J."/>
            <person name="Damon W."/>
            <person name="Desjardin D."/>
            <person name="Finy P."/>
            <person name="Geml J."/>
            <person name="Haridas S."/>
            <person name="Hughes K."/>
            <person name="Justo A."/>
            <person name="Karasinski D."/>
            <person name="Kautmanova I."/>
            <person name="Kiss B."/>
            <person name="Kocsube S."/>
            <person name="Kotiranta H."/>
            <person name="LaButti K.M."/>
            <person name="Lechner B.E."/>
            <person name="Liimatainen K."/>
            <person name="Lipzen A."/>
            <person name="Lukacs Z."/>
            <person name="Mihaltcheva S."/>
            <person name="Morgado L.N."/>
            <person name="Niskanen T."/>
            <person name="Noordeloos M.E."/>
            <person name="Ohm R.A."/>
            <person name="Ortiz-Santana B."/>
            <person name="Ovrebo C."/>
            <person name="Racz N."/>
            <person name="Riley R."/>
            <person name="Savchenko A."/>
            <person name="Shiryaev A."/>
            <person name="Soop K."/>
            <person name="Spirin V."/>
            <person name="Szebenyi C."/>
            <person name="Tomsovsky M."/>
            <person name="Tulloss R.E."/>
            <person name="Uehling J."/>
            <person name="Grigoriev I.V."/>
            <person name="Vagvolgyi C."/>
            <person name="Papp T."/>
            <person name="Martin F.M."/>
            <person name="Miettinen O."/>
            <person name="Hibbett D.S."/>
            <person name="Nagy L.G."/>
        </authorList>
    </citation>
    <scope>NUCLEOTIDE SEQUENCE [LARGE SCALE GENOMIC DNA]</scope>
    <source>
        <strain evidence="8 9">CBS 166.37</strain>
    </source>
</reference>
<keyword evidence="4 8" id="KW-0808">Transferase</keyword>
<dbReference type="PANTHER" id="PTHR21499:SF59">
    <property type="entry name" value="ASPARTOKINASE"/>
    <property type="match status" value="1"/>
</dbReference>
<dbReference type="OrthoDB" id="2964738at2759"/>
<evidence type="ECO:0000256" key="3">
    <source>
        <dbReference type="ARBA" id="ARBA00022741"/>
    </source>
</evidence>
<gene>
    <name evidence="8" type="ORF">BDQ12DRAFT_618760</name>
</gene>
<dbReference type="Proteomes" id="UP000308652">
    <property type="component" value="Unassembled WGS sequence"/>
</dbReference>
<name>A0A5C3LFY4_9AGAR</name>
<accession>A0A5C3LFY4</accession>
<evidence type="ECO:0000259" key="7">
    <source>
        <dbReference type="Pfam" id="PF22468"/>
    </source>
</evidence>
<dbReference type="Gene3D" id="3.40.1160.10">
    <property type="entry name" value="Acetylglutamate kinase-like"/>
    <property type="match status" value="1"/>
</dbReference>
<keyword evidence="9" id="KW-1185">Reference proteome</keyword>
<dbReference type="GO" id="GO:0009090">
    <property type="term" value="P:homoserine biosynthetic process"/>
    <property type="evidence" value="ECO:0007669"/>
    <property type="project" value="TreeGrafter"/>
</dbReference>
<feature type="domain" description="Aspartate/glutamate/uridylate kinase" evidence="6">
    <location>
        <begin position="54"/>
        <end position="221"/>
    </location>
</feature>
<dbReference type="InterPro" id="IPR001048">
    <property type="entry name" value="Asp/Glu/Uridylate_kinase"/>
</dbReference>
<comment type="similarity">
    <text evidence="1">Belongs to the aspartokinase family.</text>
</comment>
<dbReference type="EMBL" id="ML213738">
    <property type="protein sequence ID" value="TFK31525.1"/>
    <property type="molecule type" value="Genomic_DNA"/>
</dbReference>
<dbReference type="SUPFAM" id="SSF55021">
    <property type="entry name" value="ACT-like"/>
    <property type="match status" value="2"/>
</dbReference>
<dbReference type="SUPFAM" id="SSF53633">
    <property type="entry name" value="Carbamate kinase-like"/>
    <property type="match status" value="1"/>
</dbReference>
<protein>
    <recommendedName>
        <fullName evidence="2">aspartate kinase</fullName>
        <ecNumber evidence="2">2.7.2.4</ecNumber>
    </recommendedName>
</protein>
<sequence length="442" mass="48978">YNNTVDLIQLEYSNLARSSVSSRHILQELQIEIHEDCDWLRRFLFTSQSLDGTSSKSENAIVATGEKISSKILVAVLLDQGISAEFISIEEIESRIDSDDENQFIRSFSAAIADRIKECGSRIPVVTGFFGHNDGAHSLEVGFAEFLSATLAVGLNASELQVWKTTDGIFTADPAKIRSARLIENISRMEAAELAHHGHPVVSTFTLEQVSKRDIPIRLKNVNDPLGDGTIIQPDLTYLNQNNDYGPWWVKEAPSTPSIDRLHWRRPTTIVINESILMISLSSFGAVPSSAFLADVFDTLHAYGIPLDFVTTNHNHIGLAFEDRFAEGEIERLADELSRLGKIVVQFRMAILTLVGDQMRSSSGVSGHFFSMLVQGGVHVEMIGSASDISMSCVIHEGDTTKALRLIHQTTFRKLDVKKVSVNIDVILFTIRTALIMPIQKI</sequence>
<dbReference type="GO" id="GO:0005524">
    <property type="term" value="F:ATP binding"/>
    <property type="evidence" value="ECO:0007669"/>
    <property type="project" value="UniProtKB-KW"/>
</dbReference>
<feature type="non-terminal residue" evidence="8">
    <location>
        <position position="1"/>
    </location>
</feature>
<dbReference type="STRING" id="68775.A0A5C3LFY4"/>
<keyword evidence="3" id="KW-0547">Nucleotide-binding</keyword>
<dbReference type="GO" id="GO:0004072">
    <property type="term" value="F:aspartate kinase activity"/>
    <property type="evidence" value="ECO:0007669"/>
    <property type="project" value="UniProtKB-EC"/>
</dbReference>
<dbReference type="PIRSF" id="PIRSF000726">
    <property type="entry name" value="Asp_kin"/>
    <property type="match status" value="1"/>
</dbReference>
<dbReference type="InterPro" id="IPR054352">
    <property type="entry name" value="ACT_Aspartokinase"/>
</dbReference>
<evidence type="ECO:0000256" key="2">
    <source>
        <dbReference type="ARBA" id="ARBA00013059"/>
    </source>
</evidence>
<evidence type="ECO:0000259" key="6">
    <source>
        <dbReference type="Pfam" id="PF00696"/>
    </source>
</evidence>
<feature type="domain" description="Aspartokinase ACT" evidence="7">
    <location>
        <begin position="352"/>
        <end position="409"/>
    </location>
</feature>
<evidence type="ECO:0000256" key="5">
    <source>
        <dbReference type="ARBA" id="ARBA00022840"/>
    </source>
</evidence>
<keyword evidence="5" id="KW-0067">ATP-binding</keyword>
<dbReference type="GO" id="GO:0005829">
    <property type="term" value="C:cytosol"/>
    <property type="evidence" value="ECO:0007669"/>
    <property type="project" value="TreeGrafter"/>
</dbReference>
<dbReference type="InterPro" id="IPR045865">
    <property type="entry name" value="ACT-like_dom_sf"/>
</dbReference>
<evidence type="ECO:0000313" key="8">
    <source>
        <dbReference type="EMBL" id="TFK31525.1"/>
    </source>
</evidence>
<dbReference type="InterPro" id="IPR005260">
    <property type="entry name" value="Asp_kin_monofn"/>
</dbReference>
<proteinExistence type="inferred from homology"/>
<evidence type="ECO:0000313" key="9">
    <source>
        <dbReference type="Proteomes" id="UP000308652"/>
    </source>
</evidence>
<evidence type="ECO:0000256" key="4">
    <source>
        <dbReference type="ARBA" id="ARBA00022777"/>
    </source>
</evidence>
<dbReference type="Pfam" id="PF22468">
    <property type="entry name" value="ACT_9"/>
    <property type="match status" value="1"/>
</dbReference>
<keyword evidence="4 8" id="KW-0418">Kinase</keyword>
<dbReference type="InterPro" id="IPR036393">
    <property type="entry name" value="AceGlu_kinase-like_sf"/>
</dbReference>
<organism evidence="8 9">
    <name type="scientific">Crucibulum laeve</name>
    <dbReference type="NCBI Taxonomy" id="68775"/>
    <lineage>
        <taxon>Eukaryota</taxon>
        <taxon>Fungi</taxon>
        <taxon>Dikarya</taxon>
        <taxon>Basidiomycota</taxon>
        <taxon>Agaricomycotina</taxon>
        <taxon>Agaricomycetes</taxon>
        <taxon>Agaricomycetidae</taxon>
        <taxon>Agaricales</taxon>
        <taxon>Agaricineae</taxon>
        <taxon>Nidulariaceae</taxon>
        <taxon>Crucibulum</taxon>
    </lineage>
</organism>
<dbReference type="EC" id="2.7.2.4" evidence="2"/>
<dbReference type="Gene3D" id="3.30.2130.10">
    <property type="entry name" value="VC0802-like"/>
    <property type="match status" value="1"/>
</dbReference>
<dbReference type="PANTHER" id="PTHR21499">
    <property type="entry name" value="ASPARTATE KINASE"/>
    <property type="match status" value="1"/>
</dbReference>
<dbReference type="AlphaFoldDB" id="A0A5C3LFY4"/>